<dbReference type="InterPro" id="IPR012902">
    <property type="entry name" value="N_methyl_site"/>
</dbReference>
<evidence type="ECO:0000313" key="2">
    <source>
        <dbReference type="EMBL" id="MDY5166558.1"/>
    </source>
</evidence>
<dbReference type="Proteomes" id="UP001276902">
    <property type="component" value="Unassembled WGS sequence"/>
</dbReference>
<comment type="caution">
    <text evidence="2">The sequence shown here is derived from an EMBL/GenBank/DDBJ whole genome shotgun (WGS) entry which is preliminary data.</text>
</comment>
<dbReference type="AlphaFoldDB" id="A0AB35UIW0"/>
<dbReference type="RefSeq" id="WP_320882701.1">
    <property type="nucleotide sequence ID" value="NZ_BAABZA010000009.1"/>
</dbReference>
<proteinExistence type="predicted"/>
<sequence length="103" mass="11652">MKKGFTLVEILTAVALLVVIGLFMATGYLTMIRLNQQTIIDRRSLHESSELFAHKNLTSLSPLNNIMSITFSIKGETVSKKVNGYVDEKTGLIYYELKPEVWE</sequence>
<evidence type="ECO:0000256" key="1">
    <source>
        <dbReference type="SAM" id="Phobius"/>
    </source>
</evidence>
<gene>
    <name evidence="2" type="ORF">MQE39_00250</name>
</gene>
<feature type="transmembrane region" description="Helical" evidence="1">
    <location>
        <begin position="6"/>
        <end position="29"/>
    </location>
</feature>
<name>A0AB35UIW0_9FIRM</name>
<dbReference type="NCBIfam" id="TIGR02532">
    <property type="entry name" value="IV_pilin_GFxxxE"/>
    <property type="match status" value="1"/>
</dbReference>
<accession>A0AB35UIW0</accession>
<evidence type="ECO:0000313" key="3">
    <source>
        <dbReference type="Proteomes" id="UP001276902"/>
    </source>
</evidence>
<reference evidence="2" key="1">
    <citation type="submission" date="2022-03" db="EMBL/GenBank/DDBJ databases">
        <title>First case of bacteraemia caused by Dielma fastidiosa in a patient hospitalised with diverticulitis.</title>
        <authorList>
            <person name="Forman-Ankjaer B."/>
            <person name="Hvid-Jensen F."/>
            <person name="Kobel C.M."/>
            <person name="Greve T."/>
        </authorList>
    </citation>
    <scope>NUCLEOTIDE SEQUENCE</scope>
    <source>
        <strain evidence="2">AUH_DF_2021</strain>
    </source>
</reference>
<dbReference type="EMBL" id="JALDAW010000002">
    <property type="protein sequence ID" value="MDY5166558.1"/>
    <property type="molecule type" value="Genomic_DNA"/>
</dbReference>
<organism evidence="2 3">
    <name type="scientific">Dielma fastidiosa</name>
    <dbReference type="NCBI Taxonomy" id="1034346"/>
    <lineage>
        <taxon>Bacteria</taxon>
        <taxon>Bacillati</taxon>
        <taxon>Bacillota</taxon>
        <taxon>Erysipelotrichia</taxon>
        <taxon>Erysipelotrichales</taxon>
        <taxon>Erysipelotrichaceae</taxon>
        <taxon>Dielma</taxon>
    </lineage>
</organism>
<keyword evidence="1" id="KW-0472">Membrane</keyword>
<keyword evidence="1" id="KW-0812">Transmembrane</keyword>
<protein>
    <submittedName>
        <fullName evidence="2">Prepilin-type N-terminal cleavage/methylation domain-containing protein</fullName>
    </submittedName>
</protein>
<keyword evidence="1" id="KW-1133">Transmembrane helix</keyword>